<dbReference type="InterPro" id="IPR030458">
    <property type="entry name" value="Glyco_hydro_31_AS"/>
</dbReference>
<keyword evidence="10" id="KW-1133">Transmembrane helix</keyword>
<evidence type="ECO:0000256" key="2">
    <source>
        <dbReference type="ARBA" id="ARBA00007806"/>
    </source>
</evidence>
<evidence type="ECO:0000256" key="4">
    <source>
        <dbReference type="ARBA" id="ARBA00022729"/>
    </source>
</evidence>
<dbReference type="Pfam" id="PF01055">
    <property type="entry name" value="Glyco_hydro_31_2nd"/>
    <property type="match status" value="1"/>
</dbReference>
<dbReference type="RefSeq" id="XP_066715542.1">
    <property type="nucleotide sequence ID" value="XM_066858600.1"/>
</dbReference>
<keyword evidence="10" id="KW-0812">Transmembrane</keyword>
<dbReference type="InterPro" id="IPR048395">
    <property type="entry name" value="Glyco_hydro_31_C"/>
</dbReference>
<evidence type="ECO:0000256" key="8">
    <source>
        <dbReference type="RuleBase" id="RU361185"/>
    </source>
</evidence>
<dbReference type="SUPFAM" id="SSF74650">
    <property type="entry name" value="Galactose mutarotase-like"/>
    <property type="match status" value="1"/>
</dbReference>
<evidence type="ECO:0000256" key="9">
    <source>
        <dbReference type="SAM" id="MobiDB-lite"/>
    </source>
</evidence>
<dbReference type="Pfam" id="PF21365">
    <property type="entry name" value="Glyco_hydro_31_3rd"/>
    <property type="match status" value="1"/>
</dbReference>
<reference evidence="13 14" key="1">
    <citation type="submission" date="2023-01" db="EMBL/GenBank/DDBJ databases">
        <title>Analysis of 21 Apiospora genomes using comparative genomics revels a genus with tremendous synthesis potential of carbohydrate active enzymes and secondary metabolites.</title>
        <authorList>
            <person name="Sorensen T."/>
        </authorList>
    </citation>
    <scope>NUCLEOTIDE SEQUENCE [LARGE SCALE GENOMIC DNA]</scope>
    <source>
        <strain evidence="13 14">CBS 135458</strain>
    </source>
</reference>
<keyword evidence="7 8" id="KW-0326">Glycosidase</keyword>
<feature type="region of interest" description="Disordered" evidence="9">
    <location>
        <begin position="647"/>
        <end position="673"/>
    </location>
</feature>
<accession>A0ABR1V076</accession>
<dbReference type="InterPro" id="IPR013780">
    <property type="entry name" value="Glyco_hydro_b"/>
</dbReference>
<evidence type="ECO:0000256" key="1">
    <source>
        <dbReference type="ARBA" id="ARBA00001657"/>
    </source>
</evidence>
<dbReference type="CDD" id="cd14752">
    <property type="entry name" value="GH31_N"/>
    <property type="match status" value="1"/>
</dbReference>
<feature type="domain" description="Glycoside hydrolase family 31 TIM barrel" evidence="11">
    <location>
        <begin position="406"/>
        <end position="854"/>
    </location>
</feature>
<evidence type="ECO:0000256" key="7">
    <source>
        <dbReference type="ARBA" id="ARBA00023295"/>
    </source>
</evidence>
<evidence type="ECO:0000313" key="13">
    <source>
        <dbReference type="EMBL" id="KAK8064553.1"/>
    </source>
</evidence>
<comment type="catalytic activity">
    <reaction evidence="1">
        <text>Hydrolysis of terminal, non-reducing (1-&gt;4)-linked alpha-D-glucose residues with release of alpha-D-glucose.</text>
        <dbReference type="EC" id="3.2.1.20"/>
    </reaction>
</comment>
<dbReference type="InterPro" id="IPR011013">
    <property type="entry name" value="Gal_mutarotase_sf_dom"/>
</dbReference>
<dbReference type="EMBL" id="JAQQWL010000007">
    <property type="protein sequence ID" value="KAK8064553.1"/>
    <property type="molecule type" value="Genomic_DNA"/>
</dbReference>
<evidence type="ECO:0000259" key="12">
    <source>
        <dbReference type="Pfam" id="PF21365"/>
    </source>
</evidence>
<evidence type="ECO:0000256" key="6">
    <source>
        <dbReference type="ARBA" id="ARBA00023180"/>
    </source>
</evidence>
<sequence>MGNYDYINPASWVVAEDGHHGIFASAIEALLAIHRSTSSLSLWSLGLDPTTYLILIVSTLSSLFIATRFLYTRYRRKDTMARPLLILLAALLGLVSLIASQTPTSTQISVETGFIVPPDADEGQNIIPNVKDPKAVDPQVACPGYKASNVVQTTNGLTADLTLAGKPCNLYGNDIESLVLTVDYQAVDRLHVGIQPKYIGSENCTWFILPEELIPKPEAATEAQGADSDLVFQWANEPTFNFNITRKSIGDVLFTTTGTQLVYADQFIEFVSRLPENYNLYGLGEVIHGFRLNHNLTRTLFAADVGDDIDANIYGHHPIYYDTRYFEVDSTSGGLTYAPNATDKSATYKSYTHGVFQRNAHAQEIILQEQGITWRALGGSIDLYFYEGPTQDAVSKSYQKSAIGLPAMQQLWTFGYHQCRWGYKSWSHLQDVVDDFEKFEIPLETIWTDIDYMHQYRDFENDAVNFSYDEGAEFLSKLHENKKHYIPIVDAAIYAPNLENESDAYPIYNRGLEEDAFLMNPDVTTPETICTPTNLRDVGIELLGSFEALWNVTSYLGILANPFSCSGTGTNRWWASEVKGYFEKVKFDGIWIDMNEVSSFCVGSCGSGNLAQNPVHPPFSLPGEPGNEILTYPEGFNKTNATEASSVSSRISASATPTSATTSTTTTYFRTTPTPGSRNINWPPYAIKNEAGDLAVHAVSPNATHHGGTLEYDFHNVYGHQILNATYHALLEVFPSKRPFIIGRSQFAGSGKWAGHWGGDNYSLWSFMFFSIPQALAYSLFGIPMFGVDTCGFSGNSDMELCARWMQLSAFFPFYRNHNTLGTSGQEPYIWSAVAEASRAAMRIRYALLPYLYTTFYLSHATGSTTMRALAWDFPNEPWLAAADRQFLLGGAVLVTPCLEQGATTVDGVFPGVGQGTVWYDWYNQTAITGVTAGQNVTIDAPLGHIPFYIKGGNVLPLQEPGLTTAAVRSSPWSVLVGLDGEGAAAGGLKACPSGNFTDPNALANVTVMGLQQPVTTVELNGVDIGQVWTFDESLHVLRVTGLNNLTAKGAWNQEWTLTWK</sequence>
<dbReference type="Proteomes" id="UP001480595">
    <property type="component" value="Unassembled WGS sequence"/>
</dbReference>
<dbReference type="SUPFAM" id="SSF51445">
    <property type="entry name" value="(Trans)glycosidases"/>
    <property type="match status" value="1"/>
</dbReference>
<dbReference type="CDD" id="cd06602">
    <property type="entry name" value="GH31_MGAM_SI_GAA"/>
    <property type="match status" value="1"/>
</dbReference>
<dbReference type="InterPro" id="IPR030459">
    <property type="entry name" value="Glyco_hydro_31_CS"/>
</dbReference>
<dbReference type="InterPro" id="IPR000322">
    <property type="entry name" value="Glyco_hydro_31_TIM"/>
</dbReference>
<dbReference type="InterPro" id="IPR017853">
    <property type="entry name" value="GH"/>
</dbReference>
<dbReference type="PROSITE" id="PS00129">
    <property type="entry name" value="GLYCOSYL_HYDROL_F31_1"/>
    <property type="match status" value="1"/>
</dbReference>
<evidence type="ECO:0000256" key="10">
    <source>
        <dbReference type="SAM" id="Phobius"/>
    </source>
</evidence>
<feature type="transmembrane region" description="Helical" evidence="10">
    <location>
        <begin position="52"/>
        <end position="71"/>
    </location>
</feature>
<evidence type="ECO:0000256" key="5">
    <source>
        <dbReference type="ARBA" id="ARBA00022801"/>
    </source>
</evidence>
<dbReference type="PROSITE" id="PS00707">
    <property type="entry name" value="GLYCOSYL_HYDROL_F31_2"/>
    <property type="match status" value="1"/>
</dbReference>
<organism evidence="13 14">
    <name type="scientific">Apiospora phragmitis</name>
    <dbReference type="NCBI Taxonomy" id="2905665"/>
    <lineage>
        <taxon>Eukaryota</taxon>
        <taxon>Fungi</taxon>
        <taxon>Dikarya</taxon>
        <taxon>Ascomycota</taxon>
        <taxon>Pezizomycotina</taxon>
        <taxon>Sordariomycetes</taxon>
        <taxon>Xylariomycetidae</taxon>
        <taxon>Amphisphaeriales</taxon>
        <taxon>Apiosporaceae</taxon>
        <taxon>Apiospora</taxon>
    </lineage>
</organism>
<dbReference type="SUPFAM" id="SSF51011">
    <property type="entry name" value="Glycosyl hydrolase domain"/>
    <property type="match status" value="1"/>
</dbReference>
<dbReference type="EC" id="3.2.1.20" evidence="3"/>
<keyword evidence="14" id="KW-1185">Reference proteome</keyword>
<dbReference type="PANTHER" id="PTHR22762">
    <property type="entry name" value="ALPHA-GLUCOSIDASE"/>
    <property type="match status" value="1"/>
</dbReference>
<gene>
    <name evidence="13" type="ORF">PG994_007191</name>
</gene>
<proteinExistence type="inferred from homology"/>
<dbReference type="GeneID" id="92091663"/>
<name>A0ABR1V076_9PEZI</name>
<evidence type="ECO:0000256" key="3">
    <source>
        <dbReference type="ARBA" id="ARBA00012741"/>
    </source>
</evidence>
<keyword evidence="10" id="KW-0472">Membrane</keyword>
<feature type="transmembrane region" description="Helical" evidence="10">
    <location>
        <begin position="83"/>
        <end position="100"/>
    </location>
</feature>
<keyword evidence="6" id="KW-0325">Glycoprotein</keyword>
<comment type="similarity">
    <text evidence="2 8">Belongs to the glycosyl hydrolase 31 family.</text>
</comment>
<keyword evidence="5 8" id="KW-0378">Hydrolase</keyword>
<keyword evidence="4" id="KW-0732">Signal</keyword>
<evidence type="ECO:0000313" key="14">
    <source>
        <dbReference type="Proteomes" id="UP001480595"/>
    </source>
</evidence>
<dbReference type="Gene3D" id="2.60.40.1180">
    <property type="entry name" value="Golgi alpha-mannosidase II"/>
    <property type="match status" value="2"/>
</dbReference>
<dbReference type="Gene3D" id="3.20.20.80">
    <property type="entry name" value="Glycosidases"/>
    <property type="match status" value="2"/>
</dbReference>
<dbReference type="Gene3D" id="2.60.40.1760">
    <property type="entry name" value="glycosyl hydrolase (family 31)"/>
    <property type="match status" value="1"/>
</dbReference>
<feature type="domain" description="Glycosyl hydrolase family 31 C-terminal" evidence="12">
    <location>
        <begin position="863"/>
        <end position="956"/>
    </location>
</feature>
<evidence type="ECO:0000259" key="11">
    <source>
        <dbReference type="Pfam" id="PF01055"/>
    </source>
</evidence>
<comment type="caution">
    <text evidence="13">The sequence shown here is derived from an EMBL/GenBank/DDBJ whole genome shotgun (WGS) entry which is preliminary data.</text>
</comment>
<protein>
    <recommendedName>
        <fullName evidence="3">alpha-glucosidase</fullName>
        <ecNumber evidence="3">3.2.1.20</ecNumber>
    </recommendedName>
</protein>
<dbReference type="PANTHER" id="PTHR22762:SF133">
    <property type="entry name" value="P-TYPE DOMAIN-CONTAINING PROTEIN"/>
    <property type="match status" value="1"/>
</dbReference>